<feature type="chain" id="PRO_5040282884" evidence="2">
    <location>
        <begin position="19"/>
        <end position="464"/>
    </location>
</feature>
<accession>A0A9P0ALL8</accession>
<feature type="signal peptide" evidence="2">
    <location>
        <begin position="1"/>
        <end position="18"/>
    </location>
</feature>
<keyword evidence="2" id="KW-0732">Signal</keyword>
<feature type="region of interest" description="Disordered" evidence="1">
    <location>
        <begin position="383"/>
        <end position="464"/>
    </location>
</feature>
<evidence type="ECO:0000256" key="2">
    <source>
        <dbReference type="SAM" id="SignalP"/>
    </source>
</evidence>
<organism evidence="3 4">
    <name type="scientific">Bemisia tabaci</name>
    <name type="common">Sweetpotato whitefly</name>
    <name type="synonym">Aleurodes tabaci</name>
    <dbReference type="NCBI Taxonomy" id="7038"/>
    <lineage>
        <taxon>Eukaryota</taxon>
        <taxon>Metazoa</taxon>
        <taxon>Ecdysozoa</taxon>
        <taxon>Arthropoda</taxon>
        <taxon>Hexapoda</taxon>
        <taxon>Insecta</taxon>
        <taxon>Pterygota</taxon>
        <taxon>Neoptera</taxon>
        <taxon>Paraneoptera</taxon>
        <taxon>Hemiptera</taxon>
        <taxon>Sternorrhyncha</taxon>
        <taxon>Aleyrodoidea</taxon>
        <taxon>Aleyrodidae</taxon>
        <taxon>Aleyrodinae</taxon>
        <taxon>Bemisia</taxon>
    </lineage>
</organism>
<dbReference type="Proteomes" id="UP001152759">
    <property type="component" value="Chromosome 9"/>
</dbReference>
<gene>
    <name evidence="3" type="ORF">BEMITA_LOCUS14003</name>
</gene>
<keyword evidence="4" id="KW-1185">Reference proteome</keyword>
<evidence type="ECO:0000313" key="4">
    <source>
        <dbReference type="Proteomes" id="UP001152759"/>
    </source>
</evidence>
<dbReference type="EMBL" id="OU963870">
    <property type="protein sequence ID" value="CAH0395870.1"/>
    <property type="molecule type" value="Genomic_DNA"/>
</dbReference>
<proteinExistence type="predicted"/>
<sequence length="464" mass="52608">MCLRLTLLFLCFVGLVVSRKLLYIQVITKDLKSNRILECVQMDPTENESLDAVVKEAARVSGPVKKNFFKKIVGLQKKEKKAFECLGTTIDVTKPLWMCKKVGKVFDKSIRPILCHQDVSMVFVVKREKAKDHDVYGFCIDPAKFFVFHYLPDTAHCEPDERGFAKTGSGNLQTALIVQPYVPKGCVSSVLAYLEEKDFVIVPNWTRPGHVEKMTECFFKTLRSTIDYKRELRVLAGQFLQKDSPYMQEARRRKMVLEPPTVENPFITKEDLKTLHESVFTTVVNALSPEHRLKKYKHKLYLEPRHIDTVDQFFLTAVAEARRESASNYQPPQKKLLKIDEPNKLTVRQALRIFIISQTKYRRLLVGMLILIGRIHDTCEFMGTQTSPAATPSPRRKPSTSSARPLANSWPSSRARSSTTKTKTSSSPPASGLLAASARTRSASALWSPTKATWPTGRPRSRSA</sequence>
<reference evidence="3" key="1">
    <citation type="submission" date="2021-12" db="EMBL/GenBank/DDBJ databases">
        <authorList>
            <person name="King R."/>
        </authorList>
    </citation>
    <scope>NUCLEOTIDE SEQUENCE</scope>
</reference>
<feature type="compositionally biased region" description="Low complexity" evidence="1">
    <location>
        <begin position="412"/>
        <end position="448"/>
    </location>
</feature>
<evidence type="ECO:0000313" key="3">
    <source>
        <dbReference type="EMBL" id="CAH0395870.1"/>
    </source>
</evidence>
<protein>
    <submittedName>
        <fullName evidence="3">Uncharacterized protein</fullName>
    </submittedName>
</protein>
<name>A0A9P0ALL8_BEMTA</name>
<dbReference type="AlphaFoldDB" id="A0A9P0ALL8"/>
<evidence type="ECO:0000256" key="1">
    <source>
        <dbReference type="SAM" id="MobiDB-lite"/>
    </source>
</evidence>